<reference evidence="12 13" key="1">
    <citation type="submission" date="2016-10" db="EMBL/GenBank/DDBJ databases">
        <authorList>
            <person name="de Groot N.N."/>
        </authorList>
    </citation>
    <scope>NUCLEOTIDE SEQUENCE [LARGE SCALE GENOMIC DNA]</scope>
    <source>
        <strain evidence="12 13">DSM 3857</strain>
    </source>
</reference>
<evidence type="ECO:0000256" key="9">
    <source>
        <dbReference type="HAMAP-Rule" id="MF_00237"/>
    </source>
</evidence>
<dbReference type="InterPro" id="IPR018448">
    <property type="entry name" value="TatB"/>
</dbReference>
<dbReference type="GO" id="GO:0033281">
    <property type="term" value="C:TAT protein transport complex"/>
    <property type="evidence" value="ECO:0007669"/>
    <property type="project" value="UniProtKB-UniRule"/>
</dbReference>
<evidence type="ECO:0000256" key="8">
    <source>
        <dbReference type="ARBA" id="ARBA00023136"/>
    </source>
</evidence>
<keyword evidence="5 9" id="KW-0653">Protein transport</keyword>
<dbReference type="GO" id="GO:0008320">
    <property type="term" value="F:protein transmembrane transporter activity"/>
    <property type="evidence" value="ECO:0007669"/>
    <property type="project" value="UniProtKB-UniRule"/>
</dbReference>
<dbReference type="Proteomes" id="UP000198761">
    <property type="component" value="Unassembled WGS sequence"/>
</dbReference>
<feature type="transmembrane region" description="Helical" evidence="11">
    <location>
        <begin position="6"/>
        <end position="25"/>
    </location>
</feature>
<protein>
    <recommendedName>
        <fullName evidence="9">Sec-independent protein translocase protein TatB</fullName>
    </recommendedName>
</protein>
<feature type="compositionally biased region" description="Low complexity" evidence="10">
    <location>
        <begin position="142"/>
        <end position="154"/>
    </location>
</feature>
<dbReference type="PRINTS" id="PR01506">
    <property type="entry name" value="TATBPROTEIN"/>
</dbReference>
<name>A0A1H8GSR7_9RHOB</name>
<evidence type="ECO:0000313" key="13">
    <source>
        <dbReference type="Proteomes" id="UP000198761"/>
    </source>
</evidence>
<dbReference type="InterPro" id="IPR003369">
    <property type="entry name" value="TatA/B/E"/>
</dbReference>
<keyword evidence="6 9" id="KW-1133">Transmembrane helix</keyword>
<evidence type="ECO:0000256" key="7">
    <source>
        <dbReference type="ARBA" id="ARBA00023010"/>
    </source>
</evidence>
<dbReference type="GO" id="GO:0043953">
    <property type="term" value="P:protein transport by the Tat complex"/>
    <property type="evidence" value="ECO:0007669"/>
    <property type="project" value="UniProtKB-UniRule"/>
</dbReference>
<evidence type="ECO:0000256" key="6">
    <source>
        <dbReference type="ARBA" id="ARBA00022989"/>
    </source>
</evidence>
<evidence type="ECO:0000256" key="11">
    <source>
        <dbReference type="SAM" id="Phobius"/>
    </source>
</evidence>
<proteinExistence type="inferred from homology"/>
<keyword evidence="7 9" id="KW-0811">Translocation</keyword>
<feature type="compositionally biased region" description="Low complexity" evidence="10">
    <location>
        <begin position="119"/>
        <end position="130"/>
    </location>
</feature>
<evidence type="ECO:0000256" key="4">
    <source>
        <dbReference type="ARBA" id="ARBA00022692"/>
    </source>
</evidence>
<dbReference type="RefSeq" id="WP_091301191.1">
    <property type="nucleotide sequence ID" value="NZ_FOCE01000005.1"/>
</dbReference>
<accession>A0A1H8GSR7</accession>
<dbReference type="NCBIfam" id="TIGR01410">
    <property type="entry name" value="tatB"/>
    <property type="match status" value="1"/>
</dbReference>
<dbReference type="PANTHER" id="PTHR33162">
    <property type="entry name" value="SEC-INDEPENDENT PROTEIN TRANSLOCASE PROTEIN TATA, CHLOROPLASTIC"/>
    <property type="match status" value="1"/>
</dbReference>
<sequence>MLDIGWSELILIGIVALIVVGPKDLPRMFHTLGRVTGKLRSMAREFQHAMDDAAKSAGLDEVRRDLSEVVSKKNLGLDALETAATKFEKWDPTRSMTGPQTPATQAMAEMRAAEAAAKAKAATAAEIAADADFDHEPPQPAPAAAVASGAANKE</sequence>
<keyword evidence="4 9" id="KW-0812">Transmembrane</keyword>
<keyword evidence="8 9" id="KW-0472">Membrane</keyword>
<dbReference type="HAMAP" id="MF_00237">
    <property type="entry name" value="TatB"/>
    <property type="match status" value="1"/>
</dbReference>
<comment type="function">
    <text evidence="9">Part of the twin-arginine translocation (Tat) system that transports large folded proteins containing a characteristic twin-arginine motif in their signal peptide across membranes. Together with TatC, TatB is part of a receptor directly interacting with Tat signal peptides. TatB may form an oligomeric binding site that transiently accommodates folded Tat precursor proteins before their translocation.</text>
</comment>
<comment type="subcellular location">
    <subcellularLocation>
        <location evidence="9">Cell membrane</location>
        <topology evidence="9">Single-pass membrane protein</topology>
    </subcellularLocation>
    <subcellularLocation>
        <location evidence="1">Membrane</location>
        <topology evidence="1">Single-pass membrane protein</topology>
    </subcellularLocation>
</comment>
<evidence type="ECO:0000256" key="5">
    <source>
        <dbReference type="ARBA" id="ARBA00022927"/>
    </source>
</evidence>
<keyword evidence="13" id="KW-1185">Reference proteome</keyword>
<comment type="similarity">
    <text evidence="9">Belongs to the TatB family.</text>
</comment>
<dbReference type="Gene3D" id="1.20.5.3310">
    <property type="match status" value="1"/>
</dbReference>
<gene>
    <name evidence="9" type="primary">tatB</name>
    <name evidence="12" type="ORF">SAMN04488103_105160</name>
</gene>
<keyword evidence="3 9" id="KW-1003">Cell membrane</keyword>
<evidence type="ECO:0000313" key="12">
    <source>
        <dbReference type="EMBL" id="SEN47161.1"/>
    </source>
</evidence>
<dbReference type="EMBL" id="FOCE01000005">
    <property type="protein sequence ID" value="SEN47161.1"/>
    <property type="molecule type" value="Genomic_DNA"/>
</dbReference>
<dbReference type="Pfam" id="PF02416">
    <property type="entry name" value="TatA_B_E"/>
    <property type="match status" value="1"/>
</dbReference>
<comment type="subunit">
    <text evidence="9">The Tat system comprises two distinct complexes: a TatABC complex, containing multiple copies of TatA, TatB and TatC subunits, and a separate TatA complex, containing only TatA subunits. Substrates initially bind to the TatABC complex, which probably triggers association of the separate TatA complex to form the active translocon.</text>
</comment>
<evidence type="ECO:0000256" key="1">
    <source>
        <dbReference type="ARBA" id="ARBA00004167"/>
    </source>
</evidence>
<dbReference type="PANTHER" id="PTHR33162:SF1">
    <property type="entry name" value="SEC-INDEPENDENT PROTEIN TRANSLOCASE PROTEIN TATA, CHLOROPLASTIC"/>
    <property type="match status" value="1"/>
</dbReference>
<organism evidence="12 13">
    <name type="scientific">Gemmobacter aquatilis</name>
    <dbReference type="NCBI Taxonomy" id="933059"/>
    <lineage>
        <taxon>Bacteria</taxon>
        <taxon>Pseudomonadati</taxon>
        <taxon>Pseudomonadota</taxon>
        <taxon>Alphaproteobacteria</taxon>
        <taxon>Rhodobacterales</taxon>
        <taxon>Paracoccaceae</taxon>
        <taxon>Gemmobacter</taxon>
    </lineage>
</organism>
<evidence type="ECO:0000256" key="10">
    <source>
        <dbReference type="SAM" id="MobiDB-lite"/>
    </source>
</evidence>
<dbReference type="STRING" id="933059.SAMN04488103_105160"/>
<dbReference type="OrthoDB" id="7206969at2"/>
<keyword evidence="2 9" id="KW-0813">Transport</keyword>
<dbReference type="AlphaFoldDB" id="A0A1H8GSR7"/>
<evidence type="ECO:0000256" key="2">
    <source>
        <dbReference type="ARBA" id="ARBA00022448"/>
    </source>
</evidence>
<evidence type="ECO:0000256" key="3">
    <source>
        <dbReference type="ARBA" id="ARBA00022475"/>
    </source>
</evidence>
<feature type="region of interest" description="Disordered" evidence="10">
    <location>
        <begin position="119"/>
        <end position="154"/>
    </location>
</feature>